<sequence>MNQHSNEEEDSFSLLNTSHTVAADIDDEEEEFNHSDDERNDWIKTNRKYTEKEIMMNNGESAIVYLSGLDSSLDKSLLETLCVHIEGLIGPVVGKSKMVQHPNFPNQFHISKSAHFMVGVFKERIDQKKSEIREKKKVISQSNGQLSEEYSFLLIQELISKHVSAVEDQSGVFIYCLNRMYSIMRKEFENISTSRNRMKMQKELSMAINYFVQILLPNVILNELIDDCFDPFEEVQKTYNLCFSFLVPHVNNQIAHTLSKTMMDWLLSLETETIYKLSKDRKLFDFFVNAIPLAPTENNTKVLPGILVGECSYIYPKSYNLSNKLKDPIRIFK</sequence>
<evidence type="ECO:0000313" key="2">
    <source>
        <dbReference type="Proteomes" id="UP000006671"/>
    </source>
</evidence>
<dbReference type="AlphaFoldDB" id="D2V0V5"/>
<dbReference type="Proteomes" id="UP000006671">
    <property type="component" value="Unassembled WGS sequence"/>
</dbReference>
<proteinExistence type="predicted"/>
<organism evidence="2">
    <name type="scientific">Naegleria gruberi</name>
    <name type="common">Amoeba</name>
    <dbReference type="NCBI Taxonomy" id="5762"/>
    <lineage>
        <taxon>Eukaryota</taxon>
        <taxon>Discoba</taxon>
        <taxon>Heterolobosea</taxon>
        <taxon>Tetramitia</taxon>
        <taxon>Eutetramitia</taxon>
        <taxon>Vahlkampfiidae</taxon>
        <taxon>Naegleria</taxon>
    </lineage>
</organism>
<gene>
    <name evidence="1" type="ORF">NAEGRDRAFT_62429</name>
</gene>
<evidence type="ECO:0000313" key="1">
    <source>
        <dbReference type="EMBL" id="EFC49795.1"/>
    </source>
</evidence>
<dbReference type="OrthoDB" id="10346312at2759"/>
<name>D2V0V5_NAEGR</name>
<dbReference type="RefSeq" id="XP_002682539.1">
    <property type="nucleotide sequence ID" value="XM_002682493.1"/>
</dbReference>
<protein>
    <submittedName>
        <fullName evidence="1">Predicted protein</fullName>
    </submittedName>
</protein>
<dbReference type="KEGG" id="ngr:NAEGRDRAFT_62429"/>
<reference evidence="1 2" key="1">
    <citation type="journal article" date="2010" name="Cell">
        <title>The genome of Naegleria gruberi illuminates early eukaryotic versatility.</title>
        <authorList>
            <person name="Fritz-Laylin L.K."/>
            <person name="Prochnik S.E."/>
            <person name="Ginger M.L."/>
            <person name="Dacks J.B."/>
            <person name="Carpenter M.L."/>
            <person name="Field M.C."/>
            <person name="Kuo A."/>
            <person name="Paredez A."/>
            <person name="Chapman J."/>
            <person name="Pham J."/>
            <person name="Shu S."/>
            <person name="Neupane R."/>
            <person name="Cipriano M."/>
            <person name="Mancuso J."/>
            <person name="Tu H."/>
            <person name="Salamov A."/>
            <person name="Lindquist E."/>
            <person name="Shapiro H."/>
            <person name="Lucas S."/>
            <person name="Grigoriev I.V."/>
            <person name="Cande W.Z."/>
            <person name="Fulton C."/>
            <person name="Rokhsar D.S."/>
            <person name="Dawson S.C."/>
        </authorList>
    </citation>
    <scope>NUCLEOTIDE SEQUENCE [LARGE SCALE GENOMIC DNA]</scope>
    <source>
        <strain evidence="1 2">NEG-M</strain>
    </source>
</reference>
<dbReference type="InParanoid" id="D2V0V5"/>
<accession>D2V0V5</accession>
<keyword evidence="2" id="KW-1185">Reference proteome</keyword>
<dbReference type="EMBL" id="GG738847">
    <property type="protein sequence ID" value="EFC49795.1"/>
    <property type="molecule type" value="Genomic_DNA"/>
</dbReference>
<dbReference type="VEuPathDB" id="AmoebaDB:NAEGRDRAFT_62429"/>
<dbReference type="GeneID" id="8855465"/>